<feature type="region of interest" description="Disordered" evidence="1">
    <location>
        <begin position="68"/>
        <end position="88"/>
    </location>
</feature>
<dbReference type="Proteomes" id="UP000236291">
    <property type="component" value="Unassembled WGS sequence"/>
</dbReference>
<organism evidence="3 4">
    <name type="scientific">Trifolium pratense</name>
    <name type="common">Red clover</name>
    <dbReference type="NCBI Taxonomy" id="57577"/>
    <lineage>
        <taxon>Eukaryota</taxon>
        <taxon>Viridiplantae</taxon>
        <taxon>Streptophyta</taxon>
        <taxon>Embryophyta</taxon>
        <taxon>Tracheophyta</taxon>
        <taxon>Spermatophyta</taxon>
        <taxon>Magnoliopsida</taxon>
        <taxon>eudicotyledons</taxon>
        <taxon>Gunneridae</taxon>
        <taxon>Pentapetalae</taxon>
        <taxon>rosids</taxon>
        <taxon>fabids</taxon>
        <taxon>Fabales</taxon>
        <taxon>Fabaceae</taxon>
        <taxon>Papilionoideae</taxon>
        <taxon>50 kb inversion clade</taxon>
        <taxon>NPAAA clade</taxon>
        <taxon>Hologalegina</taxon>
        <taxon>IRL clade</taxon>
        <taxon>Trifolieae</taxon>
        <taxon>Trifolium</taxon>
    </lineage>
</organism>
<proteinExistence type="predicted"/>
<dbReference type="InterPro" id="IPR002109">
    <property type="entry name" value="Glutaredoxin"/>
</dbReference>
<dbReference type="AlphaFoldDB" id="A0A2K3LBE3"/>
<dbReference type="PROSITE" id="PS51354">
    <property type="entry name" value="GLUTAREDOXIN_2"/>
    <property type="match status" value="1"/>
</dbReference>
<dbReference type="STRING" id="57577.A0A2K3LBE3"/>
<evidence type="ECO:0000259" key="2">
    <source>
        <dbReference type="Pfam" id="PF00462"/>
    </source>
</evidence>
<dbReference type="CDD" id="cd03031">
    <property type="entry name" value="GRX_GRX_like"/>
    <property type="match status" value="1"/>
</dbReference>
<dbReference type="Gene3D" id="3.40.30.10">
    <property type="entry name" value="Glutaredoxin"/>
    <property type="match status" value="1"/>
</dbReference>
<reference evidence="3 4" key="1">
    <citation type="journal article" date="2014" name="Am. J. Bot.">
        <title>Genome assembly and annotation for red clover (Trifolium pratense; Fabaceae).</title>
        <authorList>
            <person name="Istvanek J."/>
            <person name="Jaros M."/>
            <person name="Krenek A."/>
            <person name="Repkova J."/>
        </authorList>
    </citation>
    <scope>NUCLEOTIDE SEQUENCE [LARGE SCALE GENOMIC DNA]</scope>
    <source>
        <strain evidence="4">cv. Tatra</strain>
        <tissue evidence="3">Young leaves</tissue>
    </source>
</reference>
<comment type="caution">
    <text evidence="3">The sequence shown here is derived from an EMBL/GenBank/DDBJ whole genome shotgun (WGS) entry which is preliminary data.</text>
</comment>
<evidence type="ECO:0000256" key="1">
    <source>
        <dbReference type="SAM" id="MobiDB-lite"/>
    </source>
</evidence>
<name>A0A2K3LBE3_TRIPR</name>
<dbReference type="SUPFAM" id="SSF52833">
    <property type="entry name" value="Thioredoxin-like"/>
    <property type="match status" value="1"/>
</dbReference>
<evidence type="ECO:0000313" key="4">
    <source>
        <dbReference type="Proteomes" id="UP000236291"/>
    </source>
</evidence>
<evidence type="ECO:0000313" key="3">
    <source>
        <dbReference type="EMBL" id="PNX75858.1"/>
    </source>
</evidence>
<dbReference type="Pfam" id="PF23733">
    <property type="entry name" value="GRXCR1-2_C"/>
    <property type="match status" value="1"/>
</dbReference>
<dbReference type="Pfam" id="PF00462">
    <property type="entry name" value="Glutaredoxin"/>
    <property type="match status" value="1"/>
</dbReference>
<dbReference type="PANTHER" id="PTHR45669:SF17">
    <property type="entry name" value="GLUTAREDOXIN DOMAIN-CONTAINING PROTEIN"/>
    <property type="match status" value="1"/>
</dbReference>
<protein>
    <submittedName>
        <fullName evidence="3">Glutaredoxin family protein</fullName>
    </submittedName>
</protein>
<dbReference type="PANTHER" id="PTHR45669">
    <property type="entry name" value="GLUTAREDOXIN DOMAIN-CONTAINING CYSTEINE-RICH PROTEIN CG12206-RELATED"/>
    <property type="match status" value="1"/>
</dbReference>
<gene>
    <name evidence="3" type="ORF">L195_g031801</name>
</gene>
<feature type="domain" description="Glutaredoxin" evidence="2">
    <location>
        <begin position="115"/>
        <end position="181"/>
    </location>
</feature>
<reference evidence="3 4" key="2">
    <citation type="journal article" date="2017" name="Front. Plant Sci.">
        <title>Gene Classification and Mining of Molecular Markers Useful in Red Clover (Trifolium pratense) Breeding.</title>
        <authorList>
            <person name="Istvanek J."/>
            <person name="Dluhosova J."/>
            <person name="Dluhos P."/>
            <person name="Patkova L."/>
            <person name="Nedelnik J."/>
            <person name="Repkova J."/>
        </authorList>
    </citation>
    <scope>NUCLEOTIDE SEQUENCE [LARGE SCALE GENOMIC DNA]</scope>
    <source>
        <strain evidence="4">cv. Tatra</strain>
        <tissue evidence="3">Young leaves</tissue>
    </source>
</reference>
<dbReference type="EMBL" id="ASHM01029732">
    <property type="protein sequence ID" value="PNX75858.1"/>
    <property type="molecule type" value="Genomic_DNA"/>
</dbReference>
<sequence>MSRFAFFNRSNTIHASSSEKSEKPFDHLLDRSGSLTRFYGSVETAKSSIRGRMVKKLCNLFESTKESSAKFNMKPPHHGSEPRSGSKLGLKARSELGSEESGMLFRLPGAEDRIVVYLTSLRGIRRTFEDCNAVKMILKGFRVWVDERDVSMDCAYRKELQSVMGEEHVALPQVFIKGKYIGGADEIKSLFETGDLKRILEGFPKVKPGFVCENCGDARFVPCDNCHGSRKIFDEDEGLLKRCMECNENGLTRCSYCCS</sequence>
<dbReference type="Gramene" id="Tp57577_TGAC_v2_mRNA18443">
    <property type="protein sequence ID" value="Tp57577_TGAC_v2_mRNA18443"/>
    <property type="gene ID" value="Tp57577_TGAC_v2_gene17820"/>
</dbReference>
<accession>A0A2K3LBE3</accession>
<dbReference type="InterPro" id="IPR036249">
    <property type="entry name" value="Thioredoxin-like_sf"/>
</dbReference>